<proteinExistence type="predicted"/>
<comment type="caution">
    <text evidence="1">The sequence shown here is derived from an EMBL/GenBank/DDBJ whole genome shotgun (WGS) entry which is preliminary data.</text>
</comment>
<gene>
    <name evidence="1" type="ORF">PGB27_18335</name>
</gene>
<dbReference type="EMBL" id="JAQZAO010000007">
    <property type="protein sequence ID" value="MDD7967299.1"/>
    <property type="molecule type" value="Genomic_DNA"/>
</dbReference>
<organism evidence="1 2">
    <name type="scientific">Actinomycetospora lemnae</name>
    <dbReference type="NCBI Taxonomy" id="3019891"/>
    <lineage>
        <taxon>Bacteria</taxon>
        <taxon>Bacillati</taxon>
        <taxon>Actinomycetota</taxon>
        <taxon>Actinomycetes</taxon>
        <taxon>Pseudonocardiales</taxon>
        <taxon>Pseudonocardiaceae</taxon>
        <taxon>Actinomycetospora</taxon>
    </lineage>
</organism>
<reference evidence="1 2" key="1">
    <citation type="submission" date="2023-02" db="EMBL/GenBank/DDBJ databases">
        <title>Genome sequencing required for Actinomycetospora new species description.</title>
        <authorList>
            <person name="Saimee Y."/>
            <person name="Duangmal K."/>
        </authorList>
    </citation>
    <scope>NUCLEOTIDE SEQUENCE [LARGE SCALE GENOMIC DNA]</scope>
    <source>
        <strain evidence="1 2">DW7H6</strain>
    </source>
</reference>
<dbReference type="Proteomes" id="UP001300763">
    <property type="component" value="Unassembled WGS sequence"/>
</dbReference>
<sequence length="255" mass="28472">MPTNERLRGSIAAAGLDLPTVADAVGVDAKTVERWITKGRTPHRRHRDVVSKALAVEDTYLWPALMSDAKTQAASVAELLELHPSRSAVPYEVWQQLIKGTREAFEVLVYAATFLFEQHDLGSVIRQKSQEGVRVRILIADEASDAVRRRSEEEGTTGGLQARIQLHRRYLSEVADLPGVEVRTHGTTLYNSLFRFDQDLLVNGHAYGSLAGQNPVMHLRRVPGGRMWDHYMRSFDEVWNVGTPQAAVPRPRTAG</sequence>
<accession>A0ABT5SWY2</accession>
<keyword evidence="2" id="KW-1185">Reference proteome</keyword>
<evidence type="ECO:0000313" key="2">
    <source>
        <dbReference type="Proteomes" id="UP001300763"/>
    </source>
</evidence>
<name>A0ABT5SWY2_9PSEU</name>
<dbReference type="RefSeq" id="WP_274201821.1">
    <property type="nucleotide sequence ID" value="NZ_JAQZAO010000007.1"/>
</dbReference>
<evidence type="ECO:0000313" key="1">
    <source>
        <dbReference type="EMBL" id="MDD7967299.1"/>
    </source>
</evidence>
<protein>
    <submittedName>
        <fullName evidence="1">XRE family transcriptional regulator</fullName>
    </submittedName>
</protein>